<evidence type="ECO:0000313" key="2">
    <source>
        <dbReference type="Proteomes" id="UP000163176"/>
    </source>
</evidence>
<dbReference type="EMBL" id="DQ182595">
    <property type="protein sequence ID" value="ABA02258.1"/>
    <property type="molecule type" value="Genomic_RNA"/>
</dbReference>
<name>Q3S2D4_SARS</name>
<reference evidence="1 2" key="2">
    <citation type="journal article" date="2004" name="Chin. Med. J.">
        <title>Molecular biological analysis of genotyping and phylogeny of severe acute respiratory syndrome associated coronavirus.</title>
        <authorList>
            <person name="Wang Z.G."/>
            <person name="Li L.J."/>
            <person name="Luo Y."/>
            <person name="Zhang J.Y."/>
            <person name="Wang M.Y."/>
            <person name="Cheng S.Y."/>
            <person name="Zhang Y.J."/>
            <person name="Wang X.M."/>
            <person name="Lu Y.Y."/>
            <person name="Wu N.P."/>
            <person name="Mei L.L."/>
            <person name="Wang Z.X."/>
        </authorList>
    </citation>
    <scope>NUCLEOTIDE SEQUENCE [LARGE SCALE GENOMIC DNA]</scope>
    <source>
        <strain evidence="1">ZJ0301</strain>
    </source>
</reference>
<proteinExistence type="predicted"/>
<sequence length="60" mass="7052">MLAITYLPTLVLRDSSFSQQKRSKPLRKHLSCHMVLPLYAKYSLTENCIFHGRLENLDHH</sequence>
<organism evidence="1 2">
    <name type="scientific">SARS coronavirus ZJ0301</name>
    <dbReference type="NCBI Taxonomy" id="344702"/>
    <lineage>
        <taxon>Viruses</taxon>
        <taxon>Riboviria</taxon>
        <taxon>Orthornavirae</taxon>
        <taxon>Pisuviricota</taxon>
        <taxon>Pisoniviricetes</taxon>
        <taxon>Nidovirales</taxon>
        <taxon>Cornidovirineae</taxon>
        <taxon>Coronaviridae</taxon>
        <taxon>Orthocoronavirinae</taxon>
        <taxon>Betacoronavirus</taxon>
        <taxon>Sarbecovirus</taxon>
        <taxon>Betacoronavirus pandemicum</taxon>
        <taxon>Severe acute respiratory syndrome coronavirus</taxon>
    </lineage>
</organism>
<evidence type="ECO:0000313" key="1">
    <source>
        <dbReference type="EMBL" id="ABA02258.1"/>
    </source>
</evidence>
<reference evidence="1 2" key="3">
    <citation type="journal article" date="2005" name="FEBS Lett.">
        <title>Molecular evolution and multilocus sequence typing of 145 strains of SARS-CoV.</title>
        <authorList>
            <person name="Wang Z.G."/>
            <person name="Zheng Z.H."/>
            <person name="Shang L."/>
            <person name="Li L.J."/>
            <person name="Cong L.M."/>
            <person name="Feng M.G."/>
            <person name="Luo Y."/>
            <person name="Cheng S.Y."/>
            <person name="Zhang Y.J."/>
            <person name="Ru M.G."/>
            <person name="Wang Z.X."/>
            <person name="Bao Q.Y."/>
        </authorList>
    </citation>
    <scope>NUCLEOTIDE SEQUENCE [LARGE SCALE GENOMIC DNA]</scope>
    <source>
        <strain evidence="1">ZJ0301</strain>
    </source>
</reference>
<accession>Q3S2D4</accession>
<protein>
    <submittedName>
        <fullName evidence="1">Uncharacterized protein 1k</fullName>
    </submittedName>
</protein>
<reference evidence="1 2" key="1">
    <citation type="journal article" date="2003" name="Chin. Med. J.">
        <title>Severe acute respiratory syndrome-associated coronavirus genotype and its characterization.</title>
        <authorList>
            <person name="Li L."/>
            <person name="Wang Z."/>
            <person name="Lu Y."/>
            <person name="Bao Q."/>
            <person name="Chen S."/>
            <person name="Wu N."/>
            <person name="Cheng S."/>
            <person name="Weng J."/>
            <person name="Zhang Y."/>
            <person name="Yan J."/>
            <person name="Mei L."/>
            <person name="Wang X."/>
            <person name="Zhu H."/>
            <person name="Yu Y."/>
            <person name="Zhang M."/>
            <person name="Li M."/>
            <person name="Yao J."/>
            <person name="Lu Q."/>
            <person name="Yao P."/>
            <person name="Bo X."/>
            <person name="Wo J."/>
            <person name="Wang S."/>
            <person name="Hu S."/>
        </authorList>
    </citation>
    <scope>NUCLEOTIDE SEQUENCE [LARGE SCALE GENOMIC DNA]</scope>
    <source>
        <strain evidence="1">ZJ0301</strain>
    </source>
</reference>
<dbReference type="Proteomes" id="UP000163176">
    <property type="component" value="Segment"/>
</dbReference>